<keyword evidence="2" id="KW-1185">Reference proteome</keyword>
<organism evidence="1 2">
    <name type="scientific">Eretmocerus hayati</name>
    <dbReference type="NCBI Taxonomy" id="131215"/>
    <lineage>
        <taxon>Eukaryota</taxon>
        <taxon>Metazoa</taxon>
        <taxon>Ecdysozoa</taxon>
        <taxon>Arthropoda</taxon>
        <taxon>Hexapoda</taxon>
        <taxon>Insecta</taxon>
        <taxon>Pterygota</taxon>
        <taxon>Neoptera</taxon>
        <taxon>Endopterygota</taxon>
        <taxon>Hymenoptera</taxon>
        <taxon>Apocrita</taxon>
        <taxon>Proctotrupomorpha</taxon>
        <taxon>Chalcidoidea</taxon>
        <taxon>Aphelinidae</taxon>
        <taxon>Aphelininae</taxon>
        <taxon>Eretmocerus</taxon>
    </lineage>
</organism>
<accession>A0ACC2NQ36</accession>
<reference evidence="1" key="1">
    <citation type="submission" date="2023-04" db="EMBL/GenBank/DDBJ databases">
        <title>A chromosome-level genome assembly of the parasitoid wasp Eretmocerus hayati.</title>
        <authorList>
            <person name="Zhong Y."/>
            <person name="Liu S."/>
            <person name="Liu Y."/>
        </authorList>
    </citation>
    <scope>NUCLEOTIDE SEQUENCE</scope>
    <source>
        <strain evidence="1">ZJU_SS_LIU_2023</strain>
    </source>
</reference>
<protein>
    <submittedName>
        <fullName evidence="1">Uncharacterized protein</fullName>
    </submittedName>
</protein>
<gene>
    <name evidence="1" type="ORF">QAD02_004461</name>
</gene>
<dbReference type="EMBL" id="CM056743">
    <property type="protein sequence ID" value="KAJ8673199.1"/>
    <property type="molecule type" value="Genomic_DNA"/>
</dbReference>
<comment type="caution">
    <text evidence="1">The sequence shown here is derived from an EMBL/GenBank/DDBJ whole genome shotgun (WGS) entry which is preliminary data.</text>
</comment>
<dbReference type="Proteomes" id="UP001239111">
    <property type="component" value="Chromosome 3"/>
</dbReference>
<sequence>MAHLGNYSLNILSCLLVIVSCYDFTPPYQNRPKVARYRSVQDCMAAHLREHSRRSINLNSFVTTPQIINRVGYPSEQHIVSTEDGYYLTVHRIPGKPGSMPVFLQHGMFSSSFDWVVAGRDRGLAFILADQGYDVWLGNTRGNLYSSCHTHYTPDDQEFWNFSWHEMGVYDTTAVVEYITKATNQNLIYIGHSMGTTMSYVMAIERPDVASKVKAIFSLSPVVYVSNAKSFLFSSAKAFKLEKLRRILPLDYLFSHLPEQKSLIESFCNPNLHLRMICLSAVSGLFGHNLNGFDFSLLPRILSHDPAGVSLKTIIHFHQLVHSNRFAHFDYGPKVNLDIYGSAIPPDYDISKIQVPVGIFWAENDPVADPRDIQRFYSQLPKPIFNLKVDHNKFNHLDFLWANDAGDYVYSKLISAMKEYQ</sequence>
<name>A0ACC2NQ36_9HYME</name>
<evidence type="ECO:0000313" key="1">
    <source>
        <dbReference type="EMBL" id="KAJ8673199.1"/>
    </source>
</evidence>
<evidence type="ECO:0000313" key="2">
    <source>
        <dbReference type="Proteomes" id="UP001239111"/>
    </source>
</evidence>
<proteinExistence type="predicted"/>